<dbReference type="Pfam" id="PF10418">
    <property type="entry name" value="DHODB_Fe-S_bind"/>
    <property type="match status" value="1"/>
</dbReference>
<dbReference type="EMBL" id="JQAN02000006">
    <property type="protein sequence ID" value="PPD58492.1"/>
    <property type="molecule type" value="Genomic_DNA"/>
</dbReference>
<dbReference type="OrthoDB" id="9789468at2"/>
<dbReference type="SUPFAM" id="SSF52343">
    <property type="entry name" value="Ferredoxin reductase-like, C-terminal NADP-linked domain"/>
    <property type="match status" value="1"/>
</dbReference>
<keyword evidence="4 12" id="KW-0001">2Fe-2S</keyword>
<gene>
    <name evidence="13" type="ORF">JP09_000980</name>
</gene>
<dbReference type="GO" id="GO:0046872">
    <property type="term" value="F:metal ion binding"/>
    <property type="evidence" value="ECO:0007669"/>
    <property type="project" value="UniProtKB-KW"/>
</dbReference>
<dbReference type="PANTHER" id="PTHR43513">
    <property type="entry name" value="DIHYDROOROTATE DEHYDROGENASE B (NAD(+)), ELECTRON TRANSFER SUBUNIT"/>
    <property type="match status" value="1"/>
</dbReference>
<keyword evidence="8 12" id="KW-0408">Iron</keyword>
<comment type="cofactor">
    <cofactor evidence="12">
        <name>[2Fe-2S] cluster</name>
        <dbReference type="ChEBI" id="CHEBI:190135"/>
    </cofactor>
    <text evidence="12">Binds 1 [2Fe-2S] cluster per subunit.</text>
</comment>
<evidence type="ECO:0000256" key="3">
    <source>
        <dbReference type="ARBA" id="ARBA00022630"/>
    </source>
</evidence>
<feature type="binding site" evidence="11">
    <location>
        <begin position="54"/>
        <end position="57"/>
    </location>
    <ligand>
        <name>FAD</name>
        <dbReference type="ChEBI" id="CHEBI:57692"/>
    </ligand>
</feature>
<dbReference type="CDD" id="cd06218">
    <property type="entry name" value="DHOD_e_trans"/>
    <property type="match status" value="1"/>
</dbReference>
<comment type="similarity">
    <text evidence="1">Belongs to the PyrK family.</text>
</comment>
<reference evidence="13 14" key="1">
    <citation type="journal article" date="2017" name="ISME J.">
        <title>Grape pomace compost harbors organohalide-respiring Dehalogenimonas species with novel reductive dehalogenase genes.</title>
        <authorList>
            <person name="Yang Y."/>
            <person name="Higgins S.A."/>
            <person name="Yan J."/>
            <person name="Simsir B."/>
            <person name="Chourey K."/>
            <person name="Iyer R."/>
            <person name="Hettich R.L."/>
            <person name="Baldwin B."/>
            <person name="Ogles D.M."/>
            <person name="Loffler F.E."/>
        </authorList>
    </citation>
    <scope>NUCLEOTIDE SEQUENCE [LARGE SCALE GENOMIC DNA]</scope>
    <source>
        <strain evidence="13 14">GP</strain>
    </source>
</reference>
<keyword evidence="2" id="KW-0813">Transport</keyword>
<evidence type="ECO:0000256" key="8">
    <source>
        <dbReference type="ARBA" id="ARBA00023004"/>
    </source>
</evidence>
<dbReference type="GO" id="GO:0006221">
    <property type="term" value="P:pyrimidine nucleotide biosynthetic process"/>
    <property type="evidence" value="ECO:0007669"/>
    <property type="project" value="InterPro"/>
</dbReference>
<dbReference type="InterPro" id="IPR017938">
    <property type="entry name" value="Riboflavin_synthase-like_b-brl"/>
</dbReference>
<keyword evidence="3 11" id="KW-0285">Flavoprotein</keyword>
<dbReference type="GO" id="GO:0016491">
    <property type="term" value="F:oxidoreductase activity"/>
    <property type="evidence" value="ECO:0007669"/>
    <property type="project" value="InterPro"/>
</dbReference>
<evidence type="ECO:0000256" key="7">
    <source>
        <dbReference type="ARBA" id="ARBA00022982"/>
    </source>
</evidence>
<organism evidence="13 14">
    <name type="scientific">Dehalogenimonas etheniformans</name>
    <dbReference type="NCBI Taxonomy" id="1536648"/>
    <lineage>
        <taxon>Bacteria</taxon>
        <taxon>Bacillati</taxon>
        <taxon>Chloroflexota</taxon>
        <taxon>Dehalococcoidia</taxon>
        <taxon>Dehalococcoidales</taxon>
        <taxon>Dehalococcoidaceae</taxon>
        <taxon>Dehalogenimonas</taxon>
    </lineage>
</organism>
<keyword evidence="6 11" id="KW-0274">FAD</keyword>
<evidence type="ECO:0000256" key="10">
    <source>
        <dbReference type="ARBA" id="ARBA00034078"/>
    </source>
</evidence>
<dbReference type="InterPro" id="IPR037117">
    <property type="entry name" value="Dihydroorotate_DH_ele_sf"/>
</dbReference>
<comment type="cofactor">
    <cofactor evidence="11">
        <name>FAD</name>
        <dbReference type="ChEBI" id="CHEBI:57692"/>
    </cofactor>
    <text evidence="11">Binds 1 FAD per subunit.</text>
</comment>
<evidence type="ECO:0000256" key="6">
    <source>
        <dbReference type="ARBA" id="ARBA00022827"/>
    </source>
</evidence>
<keyword evidence="9 12" id="KW-0411">Iron-sulfur</keyword>
<dbReference type="PIRSF" id="PIRSF006816">
    <property type="entry name" value="Cyc3_hyd_g"/>
    <property type="match status" value="1"/>
</dbReference>
<dbReference type="InterPro" id="IPR012165">
    <property type="entry name" value="Cyt_c3_hydrogenase_gsu"/>
</dbReference>
<evidence type="ECO:0000256" key="4">
    <source>
        <dbReference type="ARBA" id="ARBA00022714"/>
    </source>
</evidence>
<dbReference type="Gene3D" id="3.40.50.80">
    <property type="entry name" value="Nucleotide-binding domain of ferredoxin-NADP reductase (FNR) module"/>
    <property type="match status" value="1"/>
</dbReference>
<feature type="binding site" evidence="12">
    <location>
        <position position="227"/>
    </location>
    <ligand>
        <name>[2Fe-2S] cluster</name>
        <dbReference type="ChEBI" id="CHEBI:190135"/>
    </ligand>
</feature>
<evidence type="ECO:0000313" key="13">
    <source>
        <dbReference type="EMBL" id="PPD58492.1"/>
    </source>
</evidence>
<dbReference type="Proteomes" id="UP000235653">
    <property type="component" value="Unassembled WGS sequence"/>
</dbReference>
<protein>
    <submittedName>
        <fullName evidence="13">Dihydroorotate dehydrogenase electron transfer subunit</fullName>
    </submittedName>
</protein>
<dbReference type="InterPro" id="IPR039261">
    <property type="entry name" value="FNR_nucleotide-bd"/>
</dbReference>
<feature type="binding site" evidence="12">
    <location>
        <position position="222"/>
    </location>
    <ligand>
        <name>[2Fe-2S] cluster</name>
        <dbReference type="ChEBI" id="CHEBI:190135"/>
    </ligand>
</feature>
<evidence type="ECO:0000313" key="14">
    <source>
        <dbReference type="Proteomes" id="UP000235653"/>
    </source>
</evidence>
<evidence type="ECO:0000256" key="5">
    <source>
        <dbReference type="ARBA" id="ARBA00022723"/>
    </source>
</evidence>
<feature type="binding site" evidence="11">
    <location>
        <begin position="78"/>
        <end position="79"/>
    </location>
    <ligand>
        <name>FAD</name>
        <dbReference type="ChEBI" id="CHEBI:57692"/>
    </ligand>
</feature>
<sequence length="261" mass="28080">MAKNKPQACMATVLSNDAVMPNVFQLRLQCPEIAHSGEPGQFVMIKCGDNLLRRPISISDANGPSEQFSLLIAKVGKGTDWLSSVRPGDELDIIGALGNGFTIDDRTERLLLIGGGMGIAPLNFLASRATGLGKKVTLMLGARTGELLCPSSHLPQVNECVFCTEDASVGIKGRVTDCPDAYIETAEQIFACGPLPMYRALAKDHRFGGKPMQISLEVRMACGIGLCYGCTIKTKNGQKQVCEDGPVFEMDDILWDELADL</sequence>
<evidence type="ECO:0000256" key="12">
    <source>
        <dbReference type="PIRSR" id="PIRSR006816-2"/>
    </source>
</evidence>
<dbReference type="InterPro" id="IPR017927">
    <property type="entry name" value="FAD-bd_FR_type"/>
</dbReference>
<evidence type="ECO:0000256" key="1">
    <source>
        <dbReference type="ARBA" id="ARBA00006422"/>
    </source>
</evidence>
<dbReference type="SUPFAM" id="SSF63380">
    <property type="entry name" value="Riboflavin synthase domain-like"/>
    <property type="match status" value="1"/>
</dbReference>
<dbReference type="PROSITE" id="PS51384">
    <property type="entry name" value="FAD_FR"/>
    <property type="match status" value="1"/>
</dbReference>
<comment type="caution">
    <text evidence="13">The sequence shown here is derived from an EMBL/GenBank/DDBJ whole genome shotgun (WGS) entry which is preliminary data.</text>
</comment>
<keyword evidence="7" id="KW-0249">Electron transport</keyword>
<dbReference type="GO" id="GO:0050660">
    <property type="term" value="F:flavin adenine dinucleotide binding"/>
    <property type="evidence" value="ECO:0007669"/>
    <property type="project" value="InterPro"/>
</dbReference>
<evidence type="ECO:0000256" key="2">
    <source>
        <dbReference type="ARBA" id="ARBA00022448"/>
    </source>
</evidence>
<dbReference type="RefSeq" id="WP_102329976.1">
    <property type="nucleotide sequence ID" value="NZ_CP058566.2"/>
</dbReference>
<dbReference type="Gene3D" id="2.40.30.10">
    <property type="entry name" value="Translation factors"/>
    <property type="match status" value="1"/>
</dbReference>
<evidence type="ECO:0000256" key="9">
    <source>
        <dbReference type="ARBA" id="ARBA00023014"/>
    </source>
</evidence>
<dbReference type="AlphaFoldDB" id="A0A2P5P865"/>
<comment type="cofactor">
    <cofactor evidence="10">
        <name>[2Fe-2S] cluster</name>
        <dbReference type="ChEBI" id="CHEBI:190135"/>
    </cofactor>
</comment>
<dbReference type="InterPro" id="IPR050353">
    <property type="entry name" value="PyrK_electron_transfer"/>
</dbReference>
<dbReference type="Gene3D" id="2.10.240.10">
    <property type="entry name" value="Dihydroorotate dehydrogenase, electron transfer subunit"/>
    <property type="match status" value="1"/>
</dbReference>
<keyword evidence="14" id="KW-1185">Reference proteome</keyword>
<dbReference type="PANTHER" id="PTHR43513:SF3">
    <property type="entry name" value="DIHYDROOROTATE DEHYDROGENASE B (NAD(+)), ELECTRON TRANSFER SUBUNIT-RELATED"/>
    <property type="match status" value="1"/>
</dbReference>
<feature type="binding site" evidence="12">
    <location>
        <position position="230"/>
    </location>
    <ligand>
        <name>[2Fe-2S] cluster</name>
        <dbReference type="ChEBI" id="CHEBI:190135"/>
    </ligand>
</feature>
<feature type="binding site" evidence="12">
    <location>
        <position position="242"/>
    </location>
    <ligand>
        <name>[2Fe-2S] cluster</name>
        <dbReference type="ChEBI" id="CHEBI:190135"/>
    </ligand>
</feature>
<dbReference type="GO" id="GO:0051537">
    <property type="term" value="F:2 iron, 2 sulfur cluster binding"/>
    <property type="evidence" value="ECO:0007669"/>
    <property type="project" value="UniProtKB-KW"/>
</dbReference>
<keyword evidence="5 12" id="KW-0479">Metal-binding</keyword>
<dbReference type="InterPro" id="IPR019480">
    <property type="entry name" value="Dihydroorotate_DH_Fe-S-bd"/>
</dbReference>
<evidence type="ECO:0000256" key="11">
    <source>
        <dbReference type="PIRSR" id="PIRSR006816-1"/>
    </source>
</evidence>
<proteinExistence type="inferred from homology"/>
<name>A0A2P5P865_9CHLR</name>
<accession>A0A2P5P865</accession>